<accession>A0ABR4CXX2</accession>
<keyword evidence="3" id="KW-1185">Reference proteome</keyword>
<feature type="region of interest" description="Disordered" evidence="1">
    <location>
        <begin position="477"/>
        <end position="500"/>
    </location>
</feature>
<organism evidence="2 3">
    <name type="scientific">Oculimacula yallundae</name>
    <dbReference type="NCBI Taxonomy" id="86028"/>
    <lineage>
        <taxon>Eukaryota</taxon>
        <taxon>Fungi</taxon>
        <taxon>Dikarya</taxon>
        <taxon>Ascomycota</taxon>
        <taxon>Pezizomycotina</taxon>
        <taxon>Leotiomycetes</taxon>
        <taxon>Helotiales</taxon>
        <taxon>Ploettnerulaceae</taxon>
        <taxon>Oculimacula</taxon>
    </lineage>
</organism>
<evidence type="ECO:0000313" key="3">
    <source>
        <dbReference type="Proteomes" id="UP001595075"/>
    </source>
</evidence>
<feature type="compositionally biased region" description="Basic and acidic residues" evidence="1">
    <location>
        <begin position="479"/>
        <end position="493"/>
    </location>
</feature>
<gene>
    <name evidence="2" type="ORF">VTL71DRAFT_8006</name>
</gene>
<feature type="compositionally biased region" description="Polar residues" evidence="1">
    <location>
        <begin position="95"/>
        <end position="111"/>
    </location>
</feature>
<sequence>MKRCAVPYGRSTAKCFATTTRSHYTRLSSFPGIRTRWELSRACQRKGISSTSQHIDEPIILGTEEELCVDSTTGTTNLGGITAGKGTIAEETDTTCKSQPSEDANTESKSAYNVLATGPRSDDPSNDHGLPFKRRPLPLSPLMDPAFLESKRKHRAPKLPPTKTPTPFQQQLAKNPFARALATPVRRCAVSGTKLPSYFLQGFRVMSQPETGEPWYVPTKLANKHLPAKSREILDQAEELEEAEEMVETDEAKEETALEPKPTPSTIGYQAYTLNRKVLLQSMLKIGNRNGGKNTEMIHRTLIPVGWRSVKSAQKFYQGSGWREDMEDFVPMLMGRRISEALSHLWSLKRGYLVGCADWEDALKKKQVAAFLWTGGKGDGEAEVEGLPEFATLDVGSEGFDTAGPVQGRRKRKVPVYNLQKLLGKEKMDELRQQVPNSVFEANILVLRHKRVTVELQSQLWKIEGYLAEHRNAQVAHSESYEDAHGEEPREYSEASGYPQ</sequence>
<name>A0ABR4CXX2_9HELO</name>
<comment type="caution">
    <text evidence="2">The sequence shown here is derived from an EMBL/GenBank/DDBJ whole genome shotgun (WGS) entry which is preliminary data.</text>
</comment>
<proteinExistence type="predicted"/>
<dbReference type="EMBL" id="JAZHXI010000002">
    <property type="protein sequence ID" value="KAL2074228.1"/>
    <property type="molecule type" value="Genomic_DNA"/>
</dbReference>
<reference evidence="2 3" key="1">
    <citation type="journal article" date="2024" name="Commun. Biol.">
        <title>Comparative genomic analysis of thermophilic fungi reveals convergent evolutionary adaptations and gene losses.</title>
        <authorList>
            <person name="Steindorff A.S."/>
            <person name="Aguilar-Pontes M.V."/>
            <person name="Robinson A.J."/>
            <person name="Andreopoulos B."/>
            <person name="LaButti K."/>
            <person name="Kuo A."/>
            <person name="Mondo S."/>
            <person name="Riley R."/>
            <person name="Otillar R."/>
            <person name="Haridas S."/>
            <person name="Lipzen A."/>
            <person name="Grimwood J."/>
            <person name="Schmutz J."/>
            <person name="Clum A."/>
            <person name="Reid I.D."/>
            <person name="Moisan M.C."/>
            <person name="Butler G."/>
            <person name="Nguyen T.T.M."/>
            <person name="Dewar K."/>
            <person name="Conant G."/>
            <person name="Drula E."/>
            <person name="Henrissat B."/>
            <person name="Hansel C."/>
            <person name="Singer S."/>
            <person name="Hutchinson M.I."/>
            <person name="de Vries R.P."/>
            <person name="Natvig D.O."/>
            <person name="Powell A.J."/>
            <person name="Tsang A."/>
            <person name="Grigoriev I.V."/>
        </authorList>
    </citation>
    <scope>NUCLEOTIDE SEQUENCE [LARGE SCALE GENOMIC DNA]</scope>
    <source>
        <strain evidence="2 3">CBS 494.80</strain>
    </source>
</reference>
<evidence type="ECO:0000256" key="1">
    <source>
        <dbReference type="SAM" id="MobiDB-lite"/>
    </source>
</evidence>
<protein>
    <submittedName>
        <fullName evidence="2">Uncharacterized protein</fullName>
    </submittedName>
</protein>
<evidence type="ECO:0000313" key="2">
    <source>
        <dbReference type="EMBL" id="KAL2074228.1"/>
    </source>
</evidence>
<dbReference type="Proteomes" id="UP001595075">
    <property type="component" value="Unassembled WGS sequence"/>
</dbReference>
<feature type="region of interest" description="Disordered" evidence="1">
    <location>
        <begin position="82"/>
        <end position="143"/>
    </location>
</feature>